<dbReference type="EMBL" id="CAJNOC010000693">
    <property type="protein sequence ID" value="CAF0792588.1"/>
    <property type="molecule type" value="Genomic_DNA"/>
</dbReference>
<feature type="compositionally biased region" description="Basic and acidic residues" evidence="3">
    <location>
        <begin position="185"/>
        <end position="198"/>
    </location>
</feature>
<evidence type="ECO:0000256" key="3">
    <source>
        <dbReference type="SAM" id="MobiDB-lite"/>
    </source>
</evidence>
<dbReference type="PANTHER" id="PTHR31809:SF0">
    <property type="entry name" value="BUD13 HOMOLOG"/>
    <property type="match status" value="1"/>
</dbReference>
<protein>
    <recommendedName>
        <fullName evidence="2">BUD13 homolog</fullName>
    </recommendedName>
</protein>
<feature type="region of interest" description="Disordered" evidence="3">
    <location>
        <begin position="1"/>
        <end position="22"/>
    </location>
</feature>
<feature type="compositionally biased region" description="Basic and acidic residues" evidence="3">
    <location>
        <begin position="89"/>
        <end position="103"/>
    </location>
</feature>
<feature type="compositionally biased region" description="Basic and acidic residues" evidence="3">
    <location>
        <begin position="324"/>
        <end position="337"/>
    </location>
</feature>
<feature type="region of interest" description="Disordered" evidence="3">
    <location>
        <begin position="317"/>
        <end position="357"/>
    </location>
</feature>
<dbReference type="Proteomes" id="UP000663879">
    <property type="component" value="Unassembled WGS sequence"/>
</dbReference>
<dbReference type="GO" id="GO:0000398">
    <property type="term" value="P:mRNA splicing, via spliceosome"/>
    <property type="evidence" value="ECO:0007669"/>
    <property type="project" value="TreeGrafter"/>
</dbReference>
<proteinExistence type="inferred from homology"/>
<feature type="compositionally biased region" description="Basic and acidic residues" evidence="3">
    <location>
        <begin position="110"/>
        <end position="119"/>
    </location>
</feature>
<dbReference type="InterPro" id="IPR051112">
    <property type="entry name" value="CWC26_splicing_factor"/>
</dbReference>
<feature type="region of interest" description="Disordered" evidence="3">
    <location>
        <begin position="89"/>
        <end position="241"/>
    </location>
</feature>
<accession>A0A813SAL0</accession>
<gene>
    <name evidence="4" type="ORF">OXX778_LOCUS6048</name>
</gene>
<reference evidence="4" key="1">
    <citation type="submission" date="2021-02" db="EMBL/GenBank/DDBJ databases">
        <authorList>
            <person name="Nowell W R."/>
        </authorList>
    </citation>
    <scope>NUCLEOTIDE SEQUENCE</scope>
    <source>
        <strain evidence="4">Ploen Becks lab</strain>
    </source>
</reference>
<evidence type="ECO:0000256" key="2">
    <source>
        <dbReference type="ARBA" id="ARBA00014454"/>
    </source>
</evidence>
<feature type="compositionally biased region" description="Basic and acidic residues" evidence="3">
    <location>
        <begin position="206"/>
        <end position="241"/>
    </location>
</feature>
<comment type="similarity">
    <text evidence="1">Belongs to the CWC26 family.</text>
</comment>
<dbReference type="OrthoDB" id="6022at2759"/>
<dbReference type="GO" id="GO:0070274">
    <property type="term" value="C:RES complex"/>
    <property type="evidence" value="ECO:0007669"/>
    <property type="project" value="TreeGrafter"/>
</dbReference>
<dbReference type="Pfam" id="PF09736">
    <property type="entry name" value="Bud13"/>
    <property type="match status" value="1"/>
</dbReference>
<comment type="caution">
    <text evidence="4">The sequence shown here is derived from an EMBL/GenBank/DDBJ whole genome shotgun (WGS) entry which is preliminary data.</text>
</comment>
<dbReference type="AlphaFoldDB" id="A0A813SAL0"/>
<evidence type="ECO:0000256" key="1">
    <source>
        <dbReference type="ARBA" id="ARBA00011069"/>
    </source>
</evidence>
<evidence type="ECO:0000313" key="5">
    <source>
        <dbReference type="Proteomes" id="UP000663879"/>
    </source>
</evidence>
<keyword evidence="5" id="KW-1185">Reference proteome</keyword>
<evidence type="ECO:0000313" key="4">
    <source>
        <dbReference type="EMBL" id="CAF0792588.1"/>
    </source>
</evidence>
<sequence>MQDYLEKPKKKKKRDKDDQALKARPVRNFQIIDDDININDLKTNDESEIMVDLLDPEGPSIVYDIIPKEKPKDDGRSKWVKLDFFDNEDSNHSDKIIEQETKSLFRKRGEKNATKASRDSDDDLDTIPRKRNSHGDLSPIRRKAGKSDEDSDLDIVPRRRKKADDDFSLVRKNNKHFNDSDEDLDLVRRPQIKKEKLSPNRKNSAKRTESDSDLDVERGPRLSKQKQREPVSDVKNNEIDETKVRVRKLTKEEEAKKAKEAALKAKYAEWGKGLVQKKEREEKIKEFLHESEKPLARFADDRDLDVLLKNQEREDDPMLAYMRKNKEDELKEGEKPKPKYRGPPAPPNRYNILPGSKWDGVDRSNGFEKKYYESITAKKVFEQEAYKWSTEDM</sequence>
<dbReference type="InterPro" id="IPR018609">
    <property type="entry name" value="Bud13"/>
</dbReference>
<dbReference type="GO" id="GO:0003723">
    <property type="term" value="F:RNA binding"/>
    <property type="evidence" value="ECO:0007669"/>
    <property type="project" value="TreeGrafter"/>
</dbReference>
<dbReference type="GO" id="GO:0005684">
    <property type="term" value="C:U2-type spliceosomal complex"/>
    <property type="evidence" value="ECO:0007669"/>
    <property type="project" value="TreeGrafter"/>
</dbReference>
<name>A0A813SAL0_9BILA</name>
<dbReference type="PANTHER" id="PTHR31809">
    <property type="entry name" value="BUD13 HOMOLOG"/>
    <property type="match status" value="1"/>
</dbReference>
<organism evidence="4 5">
    <name type="scientific">Brachionus calyciflorus</name>
    <dbReference type="NCBI Taxonomy" id="104777"/>
    <lineage>
        <taxon>Eukaryota</taxon>
        <taxon>Metazoa</taxon>
        <taxon>Spiralia</taxon>
        <taxon>Gnathifera</taxon>
        <taxon>Rotifera</taxon>
        <taxon>Eurotatoria</taxon>
        <taxon>Monogononta</taxon>
        <taxon>Pseudotrocha</taxon>
        <taxon>Ploima</taxon>
        <taxon>Brachionidae</taxon>
        <taxon>Brachionus</taxon>
    </lineage>
</organism>